<dbReference type="InterPro" id="IPR000847">
    <property type="entry name" value="LysR_HTH_N"/>
</dbReference>
<dbReference type="EMBL" id="BOVK01000037">
    <property type="protein sequence ID" value="GIQ69962.1"/>
    <property type="molecule type" value="Genomic_DNA"/>
</dbReference>
<keyword evidence="4" id="KW-0804">Transcription</keyword>
<keyword evidence="3" id="KW-0238">DNA-binding</keyword>
<evidence type="ECO:0000256" key="4">
    <source>
        <dbReference type="ARBA" id="ARBA00023163"/>
    </source>
</evidence>
<keyword evidence="7" id="KW-1185">Reference proteome</keyword>
<dbReference type="RefSeq" id="WP_213412749.1">
    <property type="nucleotide sequence ID" value="NZ_BOVK01000037.1"/>
</dbReference>
<dbReference type="FunFam" id="1.10.10.10:FF:000001">
    <property type="entry name" value="LysR family transcriptional regulator"/>
    <property type="match status" value="1"/>
</dbReference>
<sequence length="285" mass="31450">MTLLQLQVFVAIVETQSFTRAGEQLGLSQSAVSHSLRKLEEEWGVKLLERSRSSIELTPVGQRLFYKAKEMIWLGEIMEQEVAKEKGLLVGTVRLGSFPTASAVWLPNVFVRFQELYPNIEVRLLEGGYGEIRAWLHEAKIDLALLPVPDAEFDAIPLVHDPFVIVVPEEHPLSLRPPASIQELDGSDFIMPLAGLETAMRKWLDDAGIQVRVVFSLQNTSSILAMVRKGLGISVVPSSSPIPPGVHVLPLDSGLSRTIGLAARSLQQIPPAVQAMVKVFEENFT</sequence>
<dbReference type="Proteomes" id="UP000677918">
    <property type="component" value="Unassembled WGS sequence"/>
</dbReference>
<dbReference type="GO" id="GO:0003677">
    <property type="term" value="F:DNA binding"/>
    <property type="evidence" value="ECO:0007669"/>
    <property type="project" value="UniProtKB-KW"/>
</dbReference>
<dbReference type="Pfam" id="PF03466">
    <property type="entry name" value="LysR_substrate"/>
    <property type="match status" value="1"/>
</dbReference>
<dbReference type="InterPro" id="IPR005119">
    <property type="entry name" value="LysR_subst-bd"/>
</dbReference>
<dbReference type="PROSITE" id="PS50931">
    <property type="entry name" value="HTH_LYSR"/>
    <property type="match status" value="1"/>
</dbReference>
<dbReference type="PANTHER" id="PTHR30419:SF24">
    <property type="entry name" value="HTH-TYPE TRANSCRIPTIONAL REGULATOR CZCR"/>
    <property type="match status" value="1"/>
</dbReference>
<keyword evidence="2" id="KW-0805">Transcription regulation</keyword>
<dbReference type="InterPro" id="IPR036390">
    <property type="entry name" value="WH_DNA-bd_sf"/>
</dbReference>
<dbReference type="GO" id="GO:0005829">
    <property type="term" value="C:cytosol"/>
    <property type="evidence" value="ECO:0007669"/>
    <property type="project" value="TreeGrafter"/>
</dbReference>
<dbReference type="PRINTS" id="PR00039">
    <property type="entry name" value="HTHLYSR"/>
</dbReference>
<evidence type="ECO:0000256" key="3">
    <source>
        <dbReference type="ARBA" id="ARBA00023125"/>
    </source>
</evidence>
<evidence type="ECO:0000313" key="6">
    <source>
        <dbReference type="EMBL" id="GIQ69962.1"/>
    </source>
</evidence>
<dbReference type="GO" id="GO:0003700">
    <property type="term" value="F:DNA-binding transcription factor activity"/>
    <property type="evidence" value="ECO:0007669"/>
    <property type="project" value="InterPro"/>
</dbReference>
<accession>A0A8J4H2U8</accession>
<dbReference type="Gene3D" id="1.10.10.10">
    <property type="entry name" value="Winged helix-like DNA-binding domain superfamily/Winged helix DNA-binding domain"/>
    <property type="match status" value="1"/>
</dbReference>
<gene>
    <name evidence="6" type="primary">gltC_2</name>
    <name evidence="6" type="ORF">XYCOK13_27860</name>
</gene>
<dbReference type="SUPFAM" id="SSF53850">
    <property type="entry name" value="Periplasmic binding protein-like II"/>
    <property type="match status" value="1"/>
</dbReference>
<evidence type="ECO:0000313" key="7">
    <source>
        <dbReference type="Proteomes" id="UP000677918"/>
    </source>
</evidence>
<organism evidence="6 7">
    <name type="scientific">Xylanibacillus composti</name>
    <dbReference type="NCBI Taxonomy" id="1572762"/>
    <lineage>
        <taxon>Bacteria</taxon>
        <taxon>Bacillati</taxon>
        <taxon>Bacillota</taxon>
        <taxon>Bacilli</taxon>
        <taxon>Bacillales</taxon>
        <taxon>Paenibacillaceae</taxon>
        <taxon>Xylanibacillus</taxon>
    </lineage>
</organism>
<dbReference type="PANTHER" id="PTHR30419">
    <property type="entry name" value="HTH-TYPE TRANSCRIPTIONAL REGULATOR YBHD"/>
    <property type="match status" value="1"/>
</dbReference>
<name>A0A8J4H2U8_9BACL</name>
<dbReference type="InterPro" id="IPR050950">
    <property type="entry name" value="HTH-type_LysR_regulators"/>
</dbReference>
<evidence type="ECO:0000256" key="2">
    <source>
        <dbReference type="ARBA" id="ARBA00023015"/>
    </source>
</evidence>
<dbReference type="CDD" id="cd05466">
    <property type="entry name" value="PBP2_LTTR_substrate"/>
    <property type="match status" value="1"/>
</dbReference>
<dbReference type="InterPro" id="IPR036388">
    <property type="entry name" value="WH-like_DNA-bd_sf"/>
</dbReference>
<comment type="caution">
    <text evidence="6">The sequence shown here is derived from an EMBL/GenBank/DDBJ whole genome shotgun (WGS) entry which is preliminary data.</text>
</comment>
<feature type="domain" description="HTH lysR-type" evidence="5">
    <location>
        <begin position="1"/>
        <end position="58"/>
    </location>
</feature>
<dbReference type="SUPFAM" id="SSF46785">
    <property type="entry name" value="Winged helix' DNA-binding domain"/>
    <property type="match status" value="1"/>
</dbReference>
<protein>
    <submittedName>
        <fullName evidence="6">LysR family transcriptional regulator</fullName>
    </submittedName>
</protein>
<reference evidence="6" key="1">
    <citation type="submission" date="2021-04" db="EMBL/GenBank/DDBJ databases">
        <title>Draft genome sequence of Xylanibacillus composti strain K13.</title>
        <authorList>
            <person name="Uke A."/>
            <person name="Chhe C."/>
            <person name="Baramee S."/>
            <person name="Kosugi A."/>
        </authorList>
    </citation>
    <scope>NUCLEOTIDE SEQUENCE</scope>
    <source>
        <strain evidence="6">K13</strain>
    </source>
</reference>
<dbReference type="AlphaFoldDB" id="A0A8J4H2U8"/>
<dbReference type="Pfam" id="PF00126">
    <property type="entry name" value="HTH_1"/>
    <property type="match status" value="1"/>
</dbReference>
<evidence type="ECO:0000259" key="5">
    <source>
        <dbReference type="PROSITE" id="PS50931"/>
    </source>
</evidence>
<dbReference type="Gene3D" id="3.40.190.290">
    <property type="match status" value="1"/>
</dbReference>
<proteinExistence type="inferred from homology"/>
<comment type="similarity">
    <text evidence="1">Belongs to the LysR transcriptional regulatory family.</text>
</comment>
<evidence type="ECO:0000256" key="1">
    <source>
        <dbReference type="ARBA" id="ARBA00009437"/>
    </source>
</evidence>